<evidence type="ECO:0000313" key="3">
    <source>
        <dbReference type="Proteomes" id="UP001153714"/>
    </source>
</evidence>
<dbReference type="AlphaFoldDB" id="A0A9N9R1D1"/>
<sequence>MSGIRGRFMMSSPESVVSGGGAGGGAGARAAGARMPLCAACPCRAPHAAPALLQRLHIQPVPGGPIFVPMPAGSPPIKLSASAYWVLRFPRVYCDERGVLPRPRSLPAAATAAPPPAPGTLIAPIFGLQD</sequence>
<gene>
    <name evidence="2" type="ORF">DIATSA_LOCUS5294</name>
</gene>
<feature type="compositionally biased region" description="Gly residues" evidence="1">
    <location>
        <begin position="18"/>
        <end position="27"/>
    </location>
</feature>
<feature type="region of interest" description="Disordered" evidence="1">
    <location>
        <begin position="1"/>
        <end position="29"/>
    </location>
</feature>
<reference evidence="2" key="1">
    <citation type="submission" date="2021-12" db="EMBL/GenBank/DDBJ databases">
        <authorList>
            <person name="King R."/>
        </authorList>
    </citation>
    <scope>NUCLEOTIDE SEQUENCE</scope>
</reference>
<dbReference type="InterPro" id="IPR019354">
    <property type="entry name" value="SMG8-like"/>
</dbReference>
<dbReference type="OrthoDB" id="63589at2759"/>
<evidence type="ECO:0000313" key="2">
    <source>
        <dbReference type="EMBL" id="CAG9787411.1"/>
    </source>
</evidence>
<name>A0A9N9R1D1_9NEOP</name>
<organism evidence="2 3">
    <name type="scientific">Diatraea saccharalis</name>
    <name type="common">sugarcane borer</name>
    <dbReference type="NCBI Taxonomy" id="40085"/>
    <lineage>
        <taxon>Eukaryota</taxon>
        <taxon>Metazoa</taxon>
        <taxon>Ecdysozoa</taxon>
        <taxon>Arthropoda</taxon>
        <taxon>Hexapoda</taxon>
        <taxon>Insecta</taxon>
        <taxon>Pterygota</taxon>
        <taxon>Neoptera</taxon>
        <taxon>Endopterygota</taxon>
        <taxon>Lepidoptera</taxon>
        <taxon>Glossata</taxon>
        <taxon>Ditrysia</taxon>
        <taxon>Pyraloidea</taxon>
        <taxon>Crambidae</taxon>
        <taxon>Crambinae</taxon>
        <taxon>Diatraea</taxon>
    </lineage>
</organism>
<dbReference type="GO" id="GO:0000184">
    <property type="term" value="P:nuclear-transcribed mRNA catabolic process, nonsense-mediated decay"/>
    <property type="evidence" value="ECO:0007669"/>
    <property type="project" value="InterPro"/>
</dbReference>
<evidence type="ECO:0000256" key="1">
    <source>
        <dbReference type="SAM" id="MobiDB-lite"/>
    </source>
</evidence>
<keyword evidence="3" id="KW-1185">Reference proteome</keyword>
<protein>
    <submittedName>
        <fullName evidence="2">Uncharacterized protein</fullName>
    </submittedName>
</protein>
<reference evidence="2" key="2">
    <citation type="submission" date="2022-10" db="EMBL/GenBank/DDBJ databases">
        <authorList>
            <consortium name="ENA_rothamsted_submissions"/>
            <consortium name="culmorum"/>
            <person name="King R."/>
        </authorList>
    </citation>
    <scope>NUCLEOTIDE SEQUENCE</scope>
</reference>
<dbReference type="EMBL" id="OU893348">
    <property type="protein sequence ID" value="CAG9787411.1"/>
    <property type="molecule type" value="Genomic_DNA"/>
</dbReference>
<proteinExistence type="predicted"/>
<accession>A0A9N9R1D1</accession>
<dbReference type="Pfam" id="PF10220">
    <property type="entry name" value="Smg8_Smg9"/>
    <property type="match status" value="1"/>
</dbReference>
<dbReference type="Proteomes" id="UP001153714">
    <property type="component" value="Chromosome 17"/>
</dbReference>